<dbReference type="PANTHER" id="PTHR30121">
    <property type="entry name" value="UNCHARACTERIZED PROTEIN YJGR-RELATED"/>
    <property type="match status" value="1"/>
</dbReference>
<evidence type="ECO:0000313" key="2">
    <source>
        <dbReference type="EMBL" id="RGO51137.1"/>
    </source>
</evidence>
<reference evidence="2 3" key="1">
    <citation type="submission" date="2018-08" db="EMBL/GenBank/DDBJ databases">
        <title>A genome reference for cultivated species of the human gut microbiota.</title>
        <authorList>
            <person name="Zou Y."/>
            <person name="Xue W."/>
            <person name="Luo G."/>
        </authorList>
    </citation>
    <scope>NUCLEOTIDE SEQUENCE [LARGE SCALE GENOMIC DNA]</scope>
    <source>
        <strain evidence="2 3">OM02-12</strain>
    </source>
</reference>
<name>A0A3E5GT10_9FIRM</name>
<dbReference type="PANTHER" id="PTHR30121:SF6">
    <property type="entry name" value="SLR6007 PROTEIN"/>
    <property type="match status" value="1"/>
</dbReference>
<dbReference type="SUPFAM" id="SSF52540">
    <property type="entry name" value="P-loop containing nucleoside triphosphate hydrolases"/>
    <property type="match status" value="1"/>
</dbReference>
<dbReference type="NCBIfam" id="NF045971">
    <property type="entry name" value="conju_CD1110"/>
    <property type="match status" value="1"/>
</dbReference>
<dbReference type="Gene3D" id="1.10.8.730">
    <property type="match status" value="1"/>
</dbReference>
<gene>
    <name evidence="2" type="ORF">DXB12_07330</name>
</gene>
<sequence>MQKEPTKKAAGKRNARANPPRKLSRAEKKQIAEVIRQAKGDGKAHTAQQTIPYLTMYPDGICKVSEKKYSKSIAFEDINYQLAQADDKTAIFENWCDFLNYFDASVSVQLSFINQGTQREQAEKAINIPAQDDDFNSIRTEYSDMLKNQLSKGNNGLVKHKYITFSIEADNPAAAKARLSRIETDVLNNFKVLGAAARPMTGYERLNVLHGVFHPEGEPFNFDFSWLAPSGLSTKDFIAPSSFRFGEGRYFRMGRKIGAVSFLEILAPELNDRMLADILDLETGVIVNLHIRSIDQTEAIKTIKRKITDLDKMKIEEQKKAVRSGYDMDIIPSDLATFGSEAKNLLQDLQSRNERMFLLTFLVVNMADTKRKLENDIFAAAGIAQKYNCALTRLDYQQEAGLMSSIPLGENLIPIQRGLTTSSTAIFIPFITQELFQTGAALYYGLNALSNNMILCDRKQLKNPNGLILGTPGSGKSFAAKREMTNAFLITDDDIIICDPEAEYFSLVKRLNGQVIRLSPTGKGIDGKPQYVNPMDINLNYSEDDSPLALKSDFILSLCELVIGGKEGLQPIDKTVIDRAVRNVYRPFLANPDPANMPILGDLYDELLKQPEPEAARIASALELYVSGSLNVFNHRTNVELSNRLVCFDIKQLGKQLKKLGMLIVQDQVWNRVTVNRAEKKSTRYYMDEFHLLLKEEQTAAYSVEIWKRFRKWGGIPTAITQNVKDLLSSREVENIFENSDFVLMLNQAAGDRAILAKQLNISPQQMKYVTHTEAGEGLIFYGNVVLPFVDRFPKDTELYRVMTTKPEEVGEA</sequence>
<organism evidence="2 3">
    <name type="scientific">Dorea formicigenerans</name>
    <dbReference type="NCBI Taxonomy" id="39486"/>
    <lineage>
        <taxon>Bacteria</taxon>
        <taxon>Bacillati</taxon>
        <taxon>Bacillota</taxon>
        <taxon>Clostridia</taxon>
        <taxon>Lachnospirales</taxon>
        <taxon>Lachnospiraceae</taxon>
        <taxon>Dorea</taxon>
    </lineage>
</organism>
<evidence type="ECO:0000256" key="1">
    <source>
        <dbReference type="SAM" id="MobiDB-lite"/>
    </source>
</evidence>
<dbReference type="AlphaFoldDB" id="A0A3E5GT10"/>
<dbReference type="Proteomes" id="UP000261055">
    <property type="component" value="Unassembled WGS sequence"/>
</dbReference>
<keyword evidence="3" id="KW-1185">Reference proteome</keyword>
<dbReference type="InterPro" id="IPR051162">
    <property type="entry name" value="T4SS_component"/>
</dbReference>
<feature type="region of interest" description="Disordered" evidence="1">
    <location>
        <begin position="1"/>
        <end position="29"/>
    </location>
</feature>
<protein>
    <submittedName>
        <fullName evidence="2">Conjugal transfer protein TraE</fullName>
    </submittedName>
</protein>
<evidence type="ECO:0000313" key="3">
    <source>
        <dbReference type="Proteomes" id="UP000261055"/>
    </source>
</evidence>
<comment type="caution">
    <text evidence="2">The sequence shown here is derived from an EMBL/GenBank/DDBJ whole genome shotgun (WGS) entry which is preliminary data.</text>
</comment>
<proteinExistence type="predicted"/>
<dbReference type="RefSeq" id="WP_117613354.1">
    <property type="nucleotide sequence ID" value="NZ_QSVQ01000007.1"/>
</dbReference>
<dbReference type="InterPro" id="IPR027417">
    <property type="entry name" value="P-loop_NTPase"/>
</dbReference>
<accession>A0A3E5GT10</accession>
<dbReference type="EMBL" id="QSVQ01000007">
    <property type="protein sequence ID" value="RGO51137.1"/>
    <property type="molecule type" value="Genomic_DNA"/>
</dbReference>
<dbReference type="Gene3D" id="3.40.50.300">
    <property type="entry name" value="P-loop containing nucleotide triphosphate hydrolases"/>
    <property type="match status" value="1"/>
</dbReference>